<feature type="domain" description="Phage MuF C-terminal" evidence="1">
    <location>
        <begin position="95"/>
        <end position="186"/>
    </location>
</feature>
<evidence type="ECO:0000313" key="3">
    <source>
        <dbReference type="Proteomes" id="UP000248090"/>
    </source>
</evidence>
<gene>
    <name evidence="2" type="ORF">WH50_03340</name>
</gene>
<protein>
    <recommendedName>
        <fullName evidence="1">Phage MuF C-terminal domain-containing protein</fullName>
    </recommendedName>
</protein>
<evidence type="ECO:0000259" key="1">
    <source>
        <dbReference type="Pfam" id="PF18819"/>
    </source>
</evidence>
<organism evidence="2 3">
    <name type="scientific">Pokkaliibacter plantistimulans</name>
    <dbReference type="NCBI Taxonomy" id="1635171"/>
    <lineage>
        <taxon>Bacteria</taxon>
        <taxon>Pseudomonadati</taxon>
        <taxon>Pseudomonadota</taxon>
        <taxon>Gammaproteobacteria</taxon>
        <taxon>Oceanospirillales</taxon>
        <taxon>Balneatrichaceae</taxon>
        <taxon>Pokkaliibacter</taxon>
    </lineage>
</organism>
<dbReference type="Pfam" id="PF18819">
    <property type="entry name" value="MuF_C"/>
    <property type="match status" value="1"/>
</dbReference>
<accession>A0ABX5M134</accession>
<dbReference type="EMBL" id="LAPT01000012">
    <property type="protein sequence ID" value="PXF32629.1"/>
    <property type="molecule type" value="Genomic_DNA"/>
</dbReference>
<proteinExistence type="predicted"/>
<evidence type="ECO:0000313" key="2">
    <source>
        <dbReference type="EMBL" id="PXF32629.1"/>
    </source>
</evidence>
<dbReference type="Proteomes" id="UP000248090">
    <property type="component" value="Unassembled WGS sequence"/>
</dbReference>
<name>A0ABX5M134_9GAMM</name>
<sequence>MGLSLYACCGCKLNTKCTGCKVSAFADSFLGLPGAVLNNFATLVDALITSEMHEAPQHEKLLLVCDTPEYLRTHASFPALPVAVKSSIISKICFDHGIPTRMIQQLPTIIQNAPMALFKPAKQTLTDSVVVVTFEIKNGAPVIIPIRKNQQVGRNQYYNLVTSMYGKEGPDPVQKWEADGLLIWKSQP</sequence>
<comment type="caution">
    <text evidence="2">The sequence shown here is derived from an EMBL/GenBank/DDBJ whole genome shotgun (WGS) entry which is preliminary data.</text>
</comment>
<reference evidence="2 3" key="1">
    <citation type="submission" date="2015-03" db="EMBL/GenBank/DDBJ databases">
        <authorList>
            <person name="Krishnan R."/>
            <person name="Midha S."/>
            <person name="Patil P.B."/>
            <person name="Rameshkumar N."/>
        </authorList>
    </citation>
    <scope>NUCLEOTIDE SEQUENCE [LARGE SCALE GENOMIC DNA]</scope>
    <source>
        <strain evidence="2 3">L1E11</strain>
    </source>
</reference>
<dbReference type="InterPro" id="IPR041131">
    <property type="entry name" value="MuF_C"/>
</dbReference>
<keyword evidence="3" id="KW-1185">Reference proteome</keyword>
<dbReference type="RefSeq" id="WP_110186028.1">
    <property type="nucleotide sequence ID" value="NZ_LAPT01000012.1"/>
</dbReference>